<name>A0AA39R274_9LECA</name>
<dbReference type="Pfam" id="PF20684">
    <property type="entry name" value="Fung_rhodopsin"/>
    <property type="match status" value="1"/>
</dbReference>
<gene>
    <name evidence="8" type="ORF">JMJ35_003921</name>
</gene>
<feature type="transmembrane region" description="Helical" evidence="6">
    <location>
        <begin position="34"/>
        <end position="57"/>
    </location>
</feature>
<evidence type="ECO:0000313" key="8">
    <source>
        <dbReference type="EMBL" id="KAK0513557.1"/>
    </source>
</evidence>
<evidence type="ECO:0000256" key="1">
    <source>
        <dbReference type="ARBA" id="ARBA00004141"/>
    </source>
</evidence>
<evidence type="ECO:0000313" key="9">
    <source>
        <dbReference type="Proteomes" id="UP001166286"/>
    </source>
</evidence>
<protein>
    <recommendedName>
        <fullName evidence="7">Rhodopsin domain-containing protein</fullName>
    </recommendedName>
</protein>
<dbReference type="Proteomes" id="UP001166286">
    <property type="component" value="Unassembled WGS sequence"/>
</dbReference>
<evidence type="ECO:0000259" key="7">
    <source>
        <dbReference type="Pfam" id="PF20684"/>
    </source>
</evidence>
<keyword evidence="4 6" id="KW-0472">Membrane</keyword>
<evidence type="ECO:0000256" key="5">
    <source>
        <dbReference type="ARBA" id="ARBA00038359"/>
    </source>
</evidence>
<accession>A0AA39R274</accession>
<comment type="caution">
    <text evidence="8">The sequence shown here is derived from an EMBL/GenBank/DDBJ whole genome shotgun (WGS) entry which is preliminary data.</text>
</comment>
<organism evidence="8 9">
    <name type="scientific">Cladonia borealis</name>
    <dbReference type="NCBI Taxonomy" id="184061"/>
    <lineage>
        <taxon>Eukaryota</taxon>
        <taxon>Fungi</taxon>
        <taxon>Dikarya</taxon>
        <taxon>Ascomycota</taxon>
        <taxon>Pezizomycotina</taxon>
        <taxon>Lecanoromycetes</taxon>
        <taxon>OSLEUM clade</taxon>
        <taxon>Lecanoromycetidae</taxon>
        <taxon>Lecanorales</taxon>
        <taxon>Lecanorineae</taxon>
        <taxon>Cladoniaceae</taxon>
        <taxon>Cladonia</taxon>
    </lineage>
</organism>
<keyword evidence="2 6" id="KW-0812">Transmembrane</keyword>
<dbReference type="EMBL" id="JAFEKC020000007">
    <property type="protein sequence ID" value="KAK0513557.1"/>
    <property type="molecule type" value="Genomic_DNA"/>
</dbReference>
<keyword evidence="3 6" id="KW-1133">Transmembrane helix</keyword>
<evidence type="ECO:0000256" key="2">
    <source>
        <dbReference type="ARBA" id="ARBA00022692"/>
    </source>
</evidence>
<proteinExistence type="inferred from homology"/>
<feature type="transmembrane region" description="Helical" evidence="6">
    <location>
        <begin position="114"/>
        <end position="137"/>
    </location>
</feature>
<dbReference type="AlphaFoldDB" id="A0AA39R274"/>
<dbReference type="GO" id="GO:0016020">
    <property type="term" value="C:membrane"/>
    <property type="evidence" value="ECO:0007669"/>
    <property type="project" value="UniProtKB-SubCell"/>
</dbReference>
<dbReference type="InterPro" id="IPR052337">
    <property type="entry name" value="SAT4-like"/>
</dbReference>
<feature type="domain" description="Rhodopsin" evidence="7">
    <location>
        <begin position="54"/>
        <end position="294"/>
    </location>
</feature>
<feature type="transmembrane region" description="Helical" evidence="6">
    <location>
        <begin position="230"/>
        <end position="251"/>
    </location>
</feature>
<feature type="transmembrane region" description="Helical" evidence="6">
    <location>
        <begin position="149"/>
        <end position="173"/>
    </location>
</feature>
<keyword evidence="9" id="KW-1185">Reference proteome</keyword>
<feature type="transmembrane region" description="Helical" evidence="6">
    <location>
        <begin position="69"/>
        <end position="87"/>
    </location>
</feature>
<evidence type="ECO:0000256" key="6">
    <source>
        <dbReference type="SAM" id="Phobius"/>
    </source>
</evidence>
<dbReference type="PANTHER" id="PTHR33048">
    <property type="entry name" value="PTH11-LIKE INTEGRAL MEMBRANE PROTEIN (AFU_ORTHOLOGUE AFUA_5G11245)"/>
    <property type="match status" value="1"/>
</dbReference>
<feature type="transmembrane region" description="Helical" evidence="6">
    <location>
        <begin position="193"/>
        <end position="218"/>
    </location>
</feature>
<evidence type="ECO:0000256" key="3">
    <source>
        <dbReference type="ARBA" id="ARBA00022989"/>
    </source>
</evidence>
<dbReference type="PANTHER" id="PTHR33048:SF160">
    <property type="entry name" value="SAT4 FAMILY MEMBRANE PROTEIN"/>
    <property type="match status" value="1"/>
</dbReference>
<evidence type="ECO:0000256" key="4">
    <source>
        <dbReference type="ARBA" id="ARBA00023136"/>
    </source>
</evidence>
<reference evidence="8" key="1">
    <citation type="submission" date="2023-03" db="EMBL/GenBank/DDBJ databases">
        <title>Complete genome of Cladonia borealis.</title>
        <authorList>
            <person name="Park H."/>
        </authorList>
    </citation>
    <scope>NUCLEOTIDE SEQUENCE</scope>
    <source>
        <strain evidence="8">ANT050790</strain>
    </source>
</reference>
<comment type="similarity">
    <text evidence="5">Belongs to the SAT4 family.</text>
</comment>
<comment type="subcellular location">
    <subcellularLocation>
        <location evidence="1">Membrane</location>
        <topology evidence="1">Multi-pass membrane protein</topology>
    </subcellularLocation>
</comment>
<dbReference type="InterPro" id="IPR049326">
    <property type="entry name" value="Rhodopsin_dom_fungi"/>
</dbReference>
<sequence>MTSLPGQEASLADLPGLPPPPGITPNFVDPYSRAWLATLTISITLVVTTLLVLIRTYTKYAINKFGLRWEDYLAILAWIGLTAYAAFGYQQTHYGSYVHQWNVPALKVIRFLRILNWLVILYCPVVLVIKLSILLQLMHIFAPARERFTYYVCQIMIWFNSLFYLSTMFVVIFQCNPRAKFWEPTLPGHCINIAVVDIVTAAINVLSDIVLLLLPLKCVWQLQMESRSKVAVSAVFLTGIFACISSIMRLVTSIQMVGKQDVTWGIMDEGLWSFGEISGGIVCACMPTIPQFFRHFYPRIKPHFGSRTLGNNTSSGQSVVYAKQIDRARDGSKGGINHYIDLDSESHQLETYNAFSGCSRVWTDEVSNASVGQEERRDEARRDVSR</sequence>
<feature type="transmembrane region" description="Helical" evidence="6">
    <location>
        <begin position="271"/>
        <end position="293"/>
    </location>
</feature>